<name>A0A0S2K857_9GAMM</name>
<protein>
    <submittedName>
        <fullName evidence="5">AraC-type DNA-binding domain-containing protein</fullName>
    </submittedName>
</protein>
<dbReference type="KEGG" id="pphe:PP2015_3706"/>
<dbReference type="Pfam" id="PF12833">
    <property type="entry name" value="HTH_18"/>
    <property type="match status" value="1"/>
</dbReference>
<gene>
    <name evidence="5" type="ORF">PP2015_3706</name>
</gene>
<dbReference type="InterPro" id="IPR020449">
    <property type="entry name" value="Tscrpt_reg_AraC-type_HTH"/>
</dbReference>
<dbReference type="SUPFAM" id="SSF46689">
    <property type="entry name" value="Homeodomain-like"/>
    <property type="match status" value="2"/>
</dbReference>
<keyword evidence="1" id="KW-0805">Transcription regulation</keyword>
<dbReference type="AlphaFoldDB" id="A0A0S2K857"/>
<dbReference type="PROSITE" id="PS01124">
    <property type="entry name" value="HTH_ARAC_FAMILY_2"/>
    <property type="match status" value="1"/>
</dbReference>
<dbReference type="STRING" id="161398.PP2015_3706"/>
<organism evidence="5 6">
    <name type="scientific">Pseudoalteromonas phenolica</name>
    <dbReference type="NCBI Taxonomy" id="161398"/>
    <lineage>
        <taxon>Bacteria</taxon>
        <taxon>Pseudomonadati</taxon>
        <taxon>Pseudomonadota</taxon>
        <taxon>Gammaproteobacteria</taxon>
        <taxon>Alteromonadales</taxon>
        <taxon>Pseudoalteromonadaceae</taxon>
        <taxon>Pseudoalteromonas</taxon>
    </lineage>
</organism>
<dbReference type="GO" id="GO:0043565">
    <property type="term" value="F:sequence-specific DNA binding"/>
    <property type="evidence" value="ECO:0007669"/>
    <property type="project" value="InterPro"/>
</dbReference>
<dbReference type="SMART" id="SM00342">
    <property type="entry name" value="HTH_ARAC"/>
    <property type="match status" value="1"/>
</dbReference>
<dbReference type="PATRIC" id="fig|161398.10.peg.3789"/>
<dbReference type="InterPro" id="IPR018062">
    <property type="entry name" value="HTH_AraC-typ_CS"/>
</dbReference>
<evidence type="ECO:0000259" key="4">
    <source>
        <dbReference type="PROSITE" id="PS01124"/>
    </source>
</evidence>
<dbReference type="PANTHER" id="PTHR43280">
    <property type="entry name" value="ARAC-FAMILY TRANSCRIPTIONAL REGULATOR"/>
    <property type="match status" value="1"/>
</dbReference>
<dbReference type="Proteomes" id="UP000061457">
    <property type="component" value="Chromosome II"/>
</dbReference>
<keyword evidence="2 5" id="KW-0238">DNA-binding</keyword>
<dbReference type="GO" id="GO:0003700">
    <property type="term" value="F:DNA-binding transcription factor activity"/>
    <property type="evidence" value="ECO:0007669"/>
    <property type="project" value="InterPro"/>
</dbReference>
<dbReference type="EMBL" id="CP013188">
    <property type="protein sequence ID" value="ALO44178.1"/>
    <property type="molecule type" value="Genomic_DNA"/>
</dbReference>
<keyword evidence="3" id="KW-0804">Transcription</keyword>
<evidence type="ECO:0000256" key="2">
    <source>
        <dbReference type="ARBA" id="ARBA00023125"/>
    </source>
</evidence>
<dbReference type="RefSeq" id="WP_058032058.1">
    <property type="nucleotide sequence ID" value="NZ_CP013188.1"/>
</dbReference>
<dbReference type="PRINTS" id="PR00032">
    <property type="entry name" value="HTHARAC"/>
</dbReference>
<dbReference type="Gene3D" id="1.10.10.60">
    <property type="entry name" value="Homeodomain-like"/>
    <property type="match status" value="2"/>
</dbReference>
<dbReference type="InterPro" id="IPR054015">
    <property type="entry name" value="ExsA-like_N"/>
</dbReference>
<accession>A0A0S2K857</accession>
<evidence type="ECO:0000256" key="3">
    <source>
        <dbReference type="ARBA" id="ARBA00023163"/>
    </source>
</evidence>
<evidence type="ECO:0000313" key="6">
    <source>
        <dbReference type="Proteomes" id="UP000061457"/>
    </source>
</evidence>
<dbReference type="InterPro" id="IPR009057">
    <property type="entry name" value="Homeodomain-like_sf"/>
</dbReference>
<dbReference type="Pfam" id="PF22200">
    <property type="entry name" value="ExsA_N"/>
    <property type="match status" value="1"/>
</dbReference>
<keyword evidence="6" id="KW-1185">Reference proteome</keyword>
<evidence type="ECO:0000256" key="1">
    <source>
        <dbReference type="ARBA" id="ARBA00023015"/>
    </source>
</evidence>
<reference evidence="5 6" key="1">
    <citation type="submission" date="2015-11" db="EMBL/GenBank/DDBJ databases">
        <authorList>
            <person name="Zhang Y."/>
            <person name="Guo Z."/>
        </authorList>
    </citation>
    <scope>NUCLEOTIDE SEQUENCE [LARGE SCALE GENOMIC DNA]</scope>
    <source>
        <strain evidence="5 6">KCTC 12086</strain>
    </source>
</reference>
<dbReference type="PROSITE" id="PS00041">
    <property type="entry name" value="HTH_ARAC_FAMILY_1"/>
    <property type="match status" value="1"/>
</dbReference>
<sequence length="301" mass="34452">MSERSQSIGVKLDNHFVLGKRIFKAPMSYQDSLIDEARLIIILKGHSTLFCAGETIELQAGDILLMRADNFINQWHKDNQDSIVEFIGFRLTSQLLNQLYPKGILGVEKGEHTSIEDSAIDQCSAVKLSSDQLKCSMLLANYIQSIEAYMAEVEIFNNNLIRLKVIELIELVLALDKTRKVKALLERLFSANQPQLQKVVQAHLFTPVKSSELAFLCHMSEATFNRKFKQIYGTSANKYLMNKRLERAHHLVMNSSRSLTEIALECGFIEQSYFSRVFKQKFAQTPSTLRKDNERKLQIDE</sequence>
<dbReference type="InterPro" id="IPR018060">
    <property type="entry name" value="HTH_AraC"/>
</dbReference>
<dbReference type="OrthoDB" id="6146868at2"/>
<evidence type="ECO:0000313" key="5">
    <source>
        <dbReference type="EMBL" id="ALO44178.1"/>
    </source>
</evidence>
<dbReference type="PANTHER" id="PTHR43280:SF2">
    <property type="entry name" value="HTH-TYPE TRANSCRIPTIONAL REGULATOR EXSA"/>
    <property type="match status" value="1"/>
</dbReference>
<proteinExistence type="predicted"/>
<feature type="domain" description="HTH araC/xylS-type" evidence="4">
    <location>
        <begin position="194"/>
        <end position="292"/>
    </location>
</feature>